<evidence type="ECO:0000313" key="2">
    <source>
        <dbReference type="Proteomes" id="UP000255106"/>
    </source>
</evidence>
<dbReference type="EMBL" id="UGJB01000004">
    <property type="protein sequence ID" value="STQ11464.1"/>
    <property type="molecule type" value="Genomic_DNA"/>
</dbReference>
<proteinExistence type="predicted"/>
<reference evidence="1 2" key="1">
    <citation type="submission" date="2018-06" db="EMBL/GenBank/DDBJ databases">
        <authorList>
            <consortium name="Pathogen Informatics"/>
            <person name="Doyle S."/>
        </authorList>
    </citation>
    <scope>NUCLEOTIDE SEQUENCE [LARGE SCALE GENOMIC DNA]</scope>
    <source>
        <strain evidence="1 2">NCTC10005</strain>
    </source>
</reference>
<organism evidence="1 2">
    <name type="scientific">Enterobacter cloacae</name>
    <dbReference type="NCBI Taxonomy" id="550"/>
    <lineage>
        <taxon>Bacteria</taxon>
        <taxon>Pseudomonadati</taxon>
        <taxon>Pseudomonadota</taxon>
        <taxon>Gammaproteobacteria</taxon>
        <taxon>Enterobacterales</taxon>
        <taxon>Enterobacteriaceae</taxon>
        <taxon>Enterobacter</taxon>
        <taxon>Enterobacter cloacae complex</taxon>
    </lineage>
</organism>
<protein>
    <submittedName>
        <fullName evidence="1">Gp16</fullName>
    </submittedName>
</protein>
<gene>
    <name evidence="1" type="ORF">NCTC10005_04239</name>
</gene>
<name>A0A377LZ85_ENTCL</name>
<evidence type="ECO:0000313" key="1">
    <source>
        <dbReference type="EMBL" id="STQ11464.1"/>
    </source>
</evidence>
<dbReference type="AlphaFoldDB" id="A0A377LZ85"/>
<sequence>MQREGMSGWWYRPGCSTFRCQCICPVTVENASGNAQQQNDGDRLGKAYQQVINKSVNEGIARAIQPGGLIWNATNRR</sequence>
<dbReference type="Proteomes" id="UP000255106">
    <property type="component" value="Unassembled WGS sequence"/>
</dbReference>
<accession>A0A377LZ85</accession>